<comment type="similarity">
    <text evidence="1">Belongs to the 'GDSL' lipolytic enzyme family.</text>
</comment>
<name>A0A452ZBF5_AEGTS</name>
<feature type="signal peptide" evidence="2">
    <location>
        <begin position="1"/>
        <end position="43"/>
    </location>
</feature>
<dbReference type="GO" id="GO:0016788">
    <property type="term" value="F:hydrolase activity, acting on ester bonds"/>
    <property type="evidence" value="ECO:0007669"/>
    <property type="project" value="InterPro"/>
</dbReference>
<reference evidence="4" key="1">
    <citation type="journal article" date="2014" name="Science">
        <title>Ancient hybridizations among the ancestral genomes of bread wheat.</title>
        <authorList>
            <consortium name="International Wheat Genome Sequencing Consortium,"/>
            <person name="Marcussen T."/>
            <person name="Sandve S.R."/>
            <person name="Heier L."/>
            <person name="Spannagl M."/>
            <person name="Pfeifer M."/>
            <person name="Jakobsen K.S."/>
            <person name="Wulff B.B."/>
            <person name="Steuernagel B."/>
            <person name="Mayer K.F."/>
            <person name="Olsen O.A."/>
        </authorList>
    </citation>
    <scope>NUCLEOTIDE SEQUENCE [LARGE SCALE GENOMIC DNA]</scope>
    <source>
        <strain evidence="4">cv. AL8/78</strain>
    </source>
</reference>
<dbReference type="Pfam" id="PF00657">
    <property type="entry name" value="Lipase_GDSL"/>
    <property type="match status" value="1"/>
</dbReference>
<dbReference type="SUPFAM" id="SSF52266">
    <property type="entry name" value="SGNH hydrolase"/>
    <property type="match status" value="1"/>
</dbReference>
<keyword evidence="2" id="KW-0732">Signal</keyword>
<evidence type="ECO:0000313" key="4">
    <source>
        <dbReference type="Proteomes" id="UP000015105"/>
    </source>
</evidence>
<dbReference type="CDD" id="cd01837">
    <property type="entry name" value="SGNH_plant_lipase_like"/>
    <property type="match status" value="1"/>
</dbReference>
<sequence>PSPTPSRINHNRDRSTMAPPSLAPAAALFLAALLLLSASPASAARPRSSSKAAAGPHDIPAVFAFGDSTLDPGNNNRLPTVVRADHAPYGRAFPAGVPPSGRFSDGKLITDYIVAALGIKDLLPAYHASGVTHANATTGASFASGGSGLDDMTAHAVMVSTFSSQIADFQQLLSRIGEPQAADIAAKSLFILSAGTNDVTMNYYDLPFRALEYPTIDAYHDYLISRYQSYIQSLYKLGARRFIVAGMPPVGCLPMQKSLRGQQPPLGHGCVDLQNEEVQRYNAKLQQALAALEAASAGASISYVDTYAPLMDMVAQPKKYGFTQTGQGCCGTGLLEMGAMCTGLLPQCKSPAQYMFFDAVHPTQAAYKAVADQIIKTHIEQFKN</sequence>
<dbReference type="Proteomes" id="UP000015105">
    <property type="component" value="Chromosome 1D"/>
</dbReference>
<dbReference type="InterPro" id="IPR050592">
    <property type="entry name" value="GDSL_lipolytic_enzyme"/>
</dbReference>
<dbReference type="InterPro" id="IPR035669">
    <property type="entry name" value="SGNH_plant_lipase-like"/>
</dbReference>
<dbReference type="InterPro" id="IPR001087">
    <property type="entry name" value="GDSL"/>
</dbReference>
<dbReference type="PANTHER" id="PTHR45642:SF145">
    <property type="entry name" value="OS05G0468500 PROTEIN"/>
    <property type="match status" value="1"/>
</dbReference>
<dbReference type="AlphaFoldDB" id="A0A452ZBF5"/>
<evidence type="ECO:0000313" key="3">
    <source>
        <dbReference type="EnsemblPlants" id="AET1Gv20700400.1"/>
    </source>
</evidence>
<reference evidence="3" key="4">
    <citation type="submission" date="2019-03" db="UniProtKB">
        <authorList>
            <consortium name="EnsemblPlants"/>
        </authorList>
    </citation>
    <scope>IDENTIFICATION</scope>
</reference>
<dbReference type="Gene3D" id="3.40.50.1110">
    <property type="entry name" value="SGNH hydrolase"/>
    <property type="match status" value="1"/>
</dbReference>
<evidence type="ECO:0008006" key="5">
    <source>
        <dbReference type="Google" id="ProtNLM"/>
    </source>
</evidence>
<organism evidence="3 4">
    <name type="scientific">Aegilops tauschii subsp. strangulata</name>
    <name type="common">Goatgrass</name>
    <dbReference type="NCBI Taxonomy" id="200361"/>
    <lineage>
        <taxon>Eukaryota</taxon>
        <taxon>Viridiplantae</taxon>
        <taxon>Streptophyta</taxon>
        <taxon>Embryophyta</taxon>
        <taxon>Tracheophyta</taxon>
        <taxon>Spermatophyta</taxon>
        <taxon>Magnoliopsida</taxon>
        <taxon>Liliopsida</taxon>
        <taxon>Poales</taxon>
        <taxon>Poaceae</taxon>
        <taxon>BOP clade</taxon>
        <taxon>Pooideae</taxon>
        <taxon>Triticodae</taxon>
        <taxon>Triticeae</taxon>
        <taxon>Triticinae</taxon>
        <taxon>Aegilops</taxon>
    </lineage>
</organism>
<feature type="chain" id="PRO_5019110278" description="GDSL esterase/lipase" evidence="2">
    <location>
        <begin position="44"/>
        <end position="384"/>
    </location>
</feature>
<dbReference type="InterPro" id="IPR036514">
    <property type="entry name" value="SGNH_hydro_sf"/>
</dbReference>
<protein>
    <recommendedName>
        <fullName evidence="5">GDSL esterase/lipase</fullName>
    </recommendedName>
</protein>
<dbReference type="PANTHER" id="PTHR45642">
    <property type="entry name" value="GDSL ESTERASE/LIPASE EXL3"/>
    <property type="match status" value="1"/>
</dbReference>
<reference evidence="3" key="5">
    <citation type="journal article" date="2021" name="G3 (Bethesda)">
        <title>Aegilops tauschii genome assembly Aet v5.0 features greater sequence contiguity and improved annotation.</title>
        <authorList>
            <person name="Wang L."/>
            <person name="Zhu T."/>
            <person name="Rodriguez J.C."/>
            <person name="Deal K.R."/>
            <person name="Dubcovsky J."/>
            <person name="McGuire P.E."/>
            <person name="Lux T."/>
            <person name="Spannagl M."/>
            <person name="Mayer K.F.X."/>
            <person name="Baldrich P."/>
            <person name="Meyers B.C."/>
            <person name="Huo N."/>
            <person name="Gu Y.Q."/>
            <person name="Zhou H."/>
            <person name="Devos K.M."/>
            <person name="Bennetzen J.L."/>
            <person name="Unver T."/>
            <person name="Budak H."/>
            <person name="Gulick P.J."/>
            <person name="Galiba G."/>
            <person name="Kalapos B."/>
            <person name="Nelson D.R."/>
            <person name="Li P."/>
            <person name="You F.M."/>
            <person name="Luo M.C."/>
            <person name="Dvorak J."/>
        </authorList>
    </citation>
    <scope>NUCLEOTIDE SEQUENCE [LARGE SCALE GENOMIC DNA]</scope>
    <source>
        <strain evidence="3">cv. AL8/78</strain>
    </source>
</reference>
<reference evidence="3" key="3">
    <citation type="journal article" date="2017" name="Nature">
        <title>Genome sequence of the progenitor of the wheat D genome Aegilops tauschii.</title>
        <authorList>
            <person name="Luo M.C."/>
            <person name="Gu Y.Q."/>
            <person name="Puiu D."/>
            <person name="Wang H."/>
            <person name="Twardziok S.O."/>
            <person name="Deal K.R."/>
            <person name="Huo N."/>
            <person name="Zhu T."/>
            <person name="Wang L."/>
            <person name="Wang Y."/>
            <person name="McGuire P.E."/>
            <person name="Liu S."/>
            <person name="Long H."/>
            <person name="Ramasamy R.K."/>
            <person name="Rodriguez J.C."/>
            <person name="Van S.L."/>
            <person name="Yuan L."/>
            <person name="Wang Z."/>
            <person name="Xia Z."/>
            <person name="Xiao L."/>
            <person name="Anderson O.D."/>
            <person name="Ouyang S."/>
            <person name="Liang Y."/>
            <person name="Zimin A.V."/>
            <person name="Pertea G."/>
            <person name="Qi P."/>
            <person name="Bennetzen J.L."/>
            <person name="Dai X."/>
            <person name="Dawson M.W."/>
            <person name="Muller H.G."/>
            <person name="Kugler K."/>
            <person name="Rivarola-Duarte L."/>
            <person name="Spannagl M."/>
            <person name="Mayer K.F.X."/>
            <person name="Lu F.H."/>
            <person name="Bevan M.W."/>
            <person name="Leroy P."/>
            <person name="Li P."/>
            <person name="You F.M."/>
            <person name="Sun Q."/>
            <person name="Liu Z."/>
            <person name="Lyons E."/>
            <person name="Wicker T."/>
            <person name="Salzberg S.L."/>
            <person name="Devos K.M."/>
            <person name="Dvorak J."/>
        </authorList>
    </citation>
    <scope>NUCLEOTIDE SEQUENCE [LARGE SCALE GENOMIC DNA]</scope>
    <source>
        <strain evidence="3">cv. AL8/78</strain>
    </source>
</reference>
<dbReference type="STRING" id="200361.A0A452ZBF5"/>
<keyword evidence="4" id="KW-1185">Reference proteome</keyword>
<proteinExistence type="inferred from homology"/>
<reference evidence="4" key="2">
    <citation type="journal article" date="2017" name="Nat. Plants">
        <title>The Aegilops tauschii genome reveals multiple impacts of transposons.</title>
        <authorList>
            <person name="Zhao G."/>
            <person name="Zou C."/>
            <person name="Li K."/>
            <person name="Wang K."/>
            <person name="Li T."/>
            <person name="Gao L."/>
            <person name="Zhang X."/>
            <person name="Wang H."/>
            <person name="Yang Z."/>
            <person name="Liu X."/>
            <person name="Jiang W."/>
            <person name="Mao L."/>
            <person name="Kong X."/>
            <person name="Jiao Y."/>
            <person name="Jia J."/>
        </authorList>
    </citation>
    <scope>NUCLEOTIDE SEQUENCE [LARGE SCALE GENOMIC DNA]</scope>
    <source>
        <strain evidence="4">cv. AL8/78</strain>
    </source>
</reference>
<evidence type="ECO:0000256" key="1">
    <source>
        <dbReference type="ARBA" id="ARBA00008668"/>
    </source>
</evidence>
<dbReference type="Gramene" id="AET1Gv20700400.1">
    <property type="protein sequence ID" value="AET1Gv20700400.1"/>
    <property type="gene ID" value="AET1Gv20700400"/>
</dbReference>
<evidence type="ECO:0000256" key="2">
    <source>
        <dbReference type="SAM" id="SignalP"/>
    </source>
</evidence>
<accession>A0A452ZBF5</accession>
<dbReference type="EnsemblPlants" id="AET1Gv20700400.1">
    <property type="protein sequence ID" value="AET1Gv20700400.1"/>
    <property type="gene ID" value="AET1Gv20700400"/>
</dbReference>